<evidence type="ECO:0000256" key="1">
    <source>
        <dbReference type="ARBA" id="ARBA00023015"/>
    </source>
</evidence>
<dbReference type="Gene3D" id="1.10.10.10">
    <property type="entry name" value="Winged helix-like DNA-binding domain superfamily/Winged helix DNA-binding domain"/>
    <property type="match status" value="1"/>
</dbReference>
<keyword evidence="2 5" id="KW-0238">DNA-binding</keyword>
<reference evidence="5 6" key="1">
    <citation type="submission" date="2018-10" db="EMBL/GenBank/DDBJ databases">
        <title>Sequencing the genomes of 1000 actinobacteria strains.</title>
        <authorList>
            <person name="Klenk H.-P."/>
        </authorList>
    </citation>
    <scope>NUCLEOTIDE SEQUENCE [LARGE SCALE GENOMIC DNA]</scope>
    <source>
        <strain evidence="5 6">DSM 43911</strain>
    </source>
</reference>
<dbReference type="InterPro" id="IPR036388">
    <property type="entry name" value="WH-like_DNA-bd_sf"/>
</dbReference>
<evidence type="ECO:0000259" key="4">
    <source>
        <dbReference type="PROSITE" id="PS50043"/>
    </source>
</evidence>
<dbReference type="PRINTS" id="PR00038">
    <property type="entry name" value="HTHLUXR"/>
</dbReference>
<evidence type="ECO:0000256" key="2">
    <source>
        <dbReference type="ARBA" id="ARBA00023125"/>
    </source>
</evidence>
<sequence length="370" mass="39201">MWDARTARAARILAVVWEGRARSARREVAALASAGLGVAELHAAAIDLVDRVVPTELTCWASLDPDTVAISSMTSGATRIPQRFEPLLATFEYDGRQPHTFAELARRPVPAARLSELPDRDRARSGRLNEVWRPLGLGHELRVVFRVDGACWGAAGLVRQGEFSDREVEFVLSVAPALASATRLAARFGGTGGSAGRFGATGGDEPPGIVVVGGDGRVRAMTGAARGWERELDEIAPGRFAVLVRAAVVGARASAAGTFRARVRDAAGGWVRLCADRLVGDADDDEVAVTVARASGEDLLALRCAAYGLTAREREVCDQVIAGLSTVDIADRLGISAHTVQDHLKSVFAKLDVRSRGGLVATLRREQVGG</sequence>
<dbReference type="InterPro" id="IPR000792">
    <property type="entry name" value="Tscrpt_reg_LuxR_C"/>
</dbReference>
<comment type="caution">
    <text evidence="5">The sequence shown here is derived from an EMBL/GenBank/DDBJ whole genome shotgun (WGS) entry which is preliminary data.</text>
</comment>
<proteinExistence type="predicted"/>
<evidence type="ECO:0000313" key="5">
    <source>
        <dbReference type="EMBL" id="RKT72713.1"/>
    </source>
</evidence>
<dbReference type="GO" id="GO:0003677">
    <property type="term" value="F:DNA binding"/>
    <property type="evidence" value="ECO:0007669"/>
    <property type="project" value="UniProtKB-KW"/>
</dbReference>
<dbReference type="GO" id="GO:0006355">
    <property type="term" value="P:regulation of DNA-templated transcription"/>
    <property type="evidence" value="ECO:0007669"/>
    <property type="project" value="InterPro"/>
</dbReference>
<dbReference type="EMBL" id="RBXR01000001">
    <property type="protein sequence ID" value="RKT72713.1"/>
    <property type="molecule type" value="Genomic_DNA"/>
</dbReference>
<dbReference type="CDD" id="cd06170">
    <property type="entry name" value="LuxR_C_like"/>
    <property type="match status" value="1"/>
</dbReference>
<keyword evidence="3" id="KW-0804">Transcription</keyword>
<dbReference type="Pfam" id="PF00196">
    <property type="entry name" value="GerE"/>
    <property type="match status" value="1"/>
</dbReference>
<dbReference type="SUPFAM" id="SSF46894">
    <property type="entry name" value="C-terminal effector domain of the bipartite response regulators"/>
    <property type="match status" value="1"/>
</dbReference>
<dbReference type="AlphaFoldDB" id="A0A495XJX9"/>
<dbReference type="SMART" id="SM00421">
    <property type="entry name" value="HTH_LUXR"/>
    <property type="match status" value="1"/>
</dbReference>
<dbReference type="PANTHER" id="PTHR44688">
    <property type="entry name" value="DNA-BINDING TRANSCRIPTIONAL ACTIVATOR DEVR_DOSR"/>
    <property type="match status" value="1"/>
</dbReference>
<name>A0A495XJX9_9PSEU</name>
<protein>
    <submittedName>
        <fullName evidence="5">DNA-binding CsgD family transcriptional regulator</fullName>
    </submittedName>
</protein>
<dbReference type="PROSITE" id="PS50043">
    <property type="entry name" value="HTH_LUXR_2"/>
    <property type="match status" value="1"/>
</dbReference>
<dbReference type="PANTHER" id="PTHR44688:SF16">
    <property type="entry name" value="DNA-BINDING TRANSCRIPTIONAL ACTIVATOR DEVR_DOSR"/>
    <property type="match status" value="1"/>
</dbReference>
<keyword evidence="1" id="KW-0805">Transcription regulation</keyword>
<accession>A0A495XJX9</accession>
<dbReference type="InterPro" id="IPR016032">
    <property type="entry name" value="Sig_transdc_resp-reg_C-effctor"/>
</dbReference>
<organism evidence="5 6">
    <name type="scientific">Saccharothrix variisporea</name>
    <dbReference type="NCBI Taxonomy" id="543527"/>
    <lineage>
        <taxon>Bacteria</taxon>
        <taxon>Bacillati</taxon>
        <taxon>Actinomycetota</taxon>
        <taxon>Actinomycetes</taxon>
        <taxon>Pseudonocardiales</taxon>
        <taxon>Pseudonocardiaceae</taxon>
        <taxon>Saccharothrix</taxon>
    </lineage>
</organism>
<dbReference type="PROSITE" id="PS00622">
    <property type="entry name" value="HTH_LUXR_1"/>
    <property type="match status" value="1"/>
</dbReference>
<keyword evidence="6" id="KW-1185">Reference proteome</keyword>
<evidence type="ECO:0000313" key="6">
    <source>
        <dbReference type="Proteomes" id="UP000272729"/>
    </source>
</evidence>
<gene>
    <name evidence="5" type="ORF">DFJ66_6037</name>
</gene>
<dbReference type="Proteomes" id="UP000272729">
    <property type="component" value="Unassembled WGS sequence"/>
</dbReference>
<feature type="domain" description="HTH luxR-type" evidence="4">
    <location>
        <begin position="302"/>
        <end position="367"/>
    </location>
</feature>
<evidence type="ECO:0000256" key="3">
    <source>
        <dbReference type="ARBA" id="ARBA00023163"/>
    </source>
</evidence>